<organism evidence="4 5">
    <name type="scientific">Sorangium cellulosum (strain So ce56)</name>
    <name type="common">Polyangium cellulosum (strain So ce56)</name>
    <dbReference type="NCBI Taxonomy" id="448385"/>
    <lineage>
        <taxon>Bacteria</taxon>
        <taxon>Pseudomonadati</taxon>
        <taxon>Myxococcota</taxon>
        <taxon>Polyangia</taxon>
        <taxon>Polyangiales</taxon>
        <taxon>Polyangiaceae</taxon>
        <taxon>Sorangium</taxon>
    </lineage>
</organism>
<feature type="chain" id="PRO_5002735233" evidence="2">
    <location>
        <begin position="28"/>
        <end position="339"/>
    </location>
</feature>
<dbReference type="OrthoDB" id="5378734at2"/>
<dbReference type="eggNOG" id="COG1729">
    <property type="taxonomic scope" value="Bacteria"/>
</dbReference>
<sequence>MRSGNHLSRFPYALAGTLILFGGPALAEPPPGQPAPATRPSRVPLAQALTGAAKDDYETGRLLYSDGDFRGARFKFQHAHELSGDPRLIWNIAACEKKLRRYASVLLLLERYQRDAGPLLTDVERQATTSLIGEVKKLVSRLAVTVDQDGAEIFVDDEAIGTSPLPGPVLVDIGTRRIRVAKPGFKEYVRTEQVAGATEVSVAASLEELSRSGWLVVEAGAGDTIAVDGRVVARGRWSGALARGPHGLRVTAPGRVAYQADVFIEEERTHRLAVTLSPVVQPGGLGTTWLWIGGGALVAGAAVGSYFLFRPKDPTTLRGIMGTVTLSSDLSGVRIEVSP</sequence>
<dbReference type="AlphaFoldDB" id="A9GCM7"/>
<dbReference type="KEGG" id="scl:sce6046"/>
<keyword evidence="1" id="KW-0812">Transmembrane</keyword>
<dbReference type="STRING" id="448385.sce6046"/>
<keyword evidence="1" id="KW-1133">Transmembrane helix</keyword>
<name>A9GCM7_SORC5</name>
<protein>
    <submittedName>
        <fullName evidence="4">S-layer protein</fullName>
    </submittedName>
</protein>
<evidence type="ECO:0000313" key="4">
    <source>
        <dbReference type="EMBL" id="CAN96210.1"/>
    </source>
</evidence>
<dbReference type="Proteomes" id="UP000002139">
    <property type="component" value="Chromosome"/>
</dbReference>
<dbReference type="RefSeq" id="WP_012238675.1">
    <property type="nucleotide sequence ID" value="NC_010162.1"/>
</dbReference>
<dbReference type="BioCyc" id="SCEL448385:SCE_RS31050-MONOMER"/>
<dbReference type="InterPro" id="IPR013229">
    <property type="entry name" value="PEGA"/>
</dbReference>
<feature type="transmembrane region" description="Helical" evidence="1">
    <location>
        <begin position="289"/>
        <end position="309"/>
    </location>
</feature>
<keyword evidence="5" id="KW-1185">Reference proteome</keyword>
<evidence type="ECO:0000256" key="2">
    <source>
        <dbReference type="SAM" id="SignalP"/>
    </source>
</evidence>
<keyword evidence="1" id="KW-0472">Membrane</keyword>
<evidence type="ECO:0000313" key="5">
    <source>
        <dbReference type="Proteomes" id="UP000002139"/>
    </source>
</evidence>
<dbReference type="HOGENOM" id="CLU_056176_0_0_7"/>
<proteinExistence type="predicted"/>
<feature type="domain" description="PEGA" evidence="3">
    <location>
        <begin position="141"/>
        <end position="208"/>
    </location>
</feature>
<reference evidence="4 5" key="1">
    <citation type="journal article" date="2007" name="Nat. Biotechnol.">
        <title>Complete genome sequence of the myxobacterium Sorangium cellulosum.</title>
        <authorList>
            <person name="Schneiker S."/>
            <person name="Perlova O."/>
            <person name="Kaiser O."/>
            <person name="Gerth K."/>
            <person name="Alici A."/>
            <person name="Altmeyer M.O."/>
            <person name="Bartels D."/>
            <person name="Bekel T."/>
            <person name="Beyer S."/>
            <person name="Bode E."/>
            <person name="Bode H.B."/>
            <person name="Bolten C.J."/>
            <person name="Choudhuri J.V."/>
            <person name="Doss S."/>
            <person name="Elnakady Y.A."/>
            <person name="Frank B."/>
            <person name="Gaigalat L."/>
            <person name="Goesmann A."/>
            <person name="Groeger C."/>
            <person name="Gross F."/>
            <person name="Jelsbak L."/>
            <person name="Jelsbak L."/>
            <person name="Kalinowski J."/>
            <person name="Kegler C."/>
            <person name="Knauber T."/>
            <person name="Konietzny S."/>
            <person name="Kopp M."/>
            <person name="Krause L."/>
            <person name="Krug D."/>
            <person name="Linke B."/>
            <person name="Mahmud T."/>
            <person name="Martinez-Arias R."/>
            <person name="McHardy A.C."/>
            <person name="Merai M."/>
            <person name="Meyer F."/>
            <person name="Mormann S."/>
            <person name="Munoz-Dorado J."/>
            <person name="Perez J."/>
            <person name="Pradella S."/>
            <person name="Rachid S."/>
            <person name="Raddatz G."/>
            <person name="Rosenau F."/>
            <person name="Rueckert C."/>
            <person name="Sasse F."/>
            <person name="Scharfe M."/>
            <person name="Schuster S.C."/>
            <person name="Suen G."/>
            <person name="Treuner-Lange A."/>
            <person name="Velicer G.J."/>
            <person name="Vorholter F.-J."/>
            <person name="Weissman K.J."/>
            <person name="Welch R.D."/>
            <person name="Wenzel S.C."/>
            <person name="Whitworth D.E."/>
            <person name="Wilhelm S."/>
            <person name="Wittmann C."/>
            <person name="Bloecker H."/>
            <person name="Puehler A."/>
            <person name="Mueller R."/>
        </authorList>
    </citation>
    <scope>NUCLEOTIDE SEQUENCE [LARGE SCALE GENOMIC DNA]</scope>
    <source>
        <strain evidence="5">So ce56</strain>
    </source>
</reference>
<dbReference type="EMBL" id="AM746676">
    <property type="protein sequence ID" value="CAN96210.1"/>
    <property type="molecule type" value="Genomic_DNA"/>
</dbReference>
<evidence type="ECO:0000259" key="3">
    <source>
        <dbReference type="Pfam" id="PF08308"/>
    </source>
</evidence>
<gene>
    <name evidence="4" type="ordered locus">sce6046</name>
</gene>
<accession>A9GCM7</accession>
<keyword evidence="2" id="KW-0732">Signal</keyword>
<feature type="signal peptide" evidence="2">
    <location>
        <begin position="1"/>
        <end position="27"/>
    </location>
</feature>
<dbReference type="Pfam" id="PF08308">
    <property type="entry name" value="PEGA"/>
    <property type="match status" value="1"/>
</dbReference>
<evidence type="ECO:0000256" key="1">
    <source>
        <dbReference type="SAM" id="Phobius"/>
    </source>
</evidence>